<comment type="caution">
    <text evidence="1">The sequence shown here is derived from an EMBL/GenBank/DDBJ whole genome shotgun (WGS) entry which is preliminary data.</text>
</comment>
<accession>A0A8X6XF68</accession>
<dbReference type="EMBL" id="BMAV01008354">
    <property type="protein sequence ID" value="GFY51906.1"/>
    <property type="molecule type" value="Genomic_DNA"/>
</dbReference>
<dbReference type="AlphaFoldDB" id="A0A8X6XF68"/>
<sequence>MMVSIPPPNEDMRAGFGVVSRNMRQGIEVLLSTLQPHGPLVATLSILYGTRIAFFEGTKKTFNHTIRRWYGVVQLLYSQHLFQAERRDRTAFGFGVFDGRYTKARYPVSDEAFATASAEISRPSPMGRKGEIF</sequence>
<protein>
    <submittedName>
        <fullName evidence="1">Uncharacterized protein</fullName>
    </submittedName>
</protein>
<name>A0A8X6XF68_9ARAC</name>
<organism evidence="1 2">
    <name type="scientific">Trichonephila inaurata madagascariensis</name>
    <dbReference type="NCBI Taxonomy" id="2747483"/>
    <lineage>
        <taxon>Eukaryota</taxon>
        <taxon>Metazoa</taxon>
        <taxon>Ecdysozoa</taxon>
        <taxon>Arthropoda</taxon>
        <taxon>Chelicerata</taxon>
        <taxon>Arachnida</taxon>
        <taxon>Araneae</taxon>
        <taxon>Araneomorphae</taxon>
        <taxon>Entelegynae</taxon>
        <taxon>Araneoidea</taxon>
        <taxon>Nephilidae</taxon>
        <taxon>Trichonephila</taxon>
        <taxon>Trichonephila inaurata</taxon>
    </lineage>
</organism>
<evidence type="ECO:0000313" key="2">
    <source>
        <dbReference type="Proteomes" id="UP000886998"/>
    </source>
</evidence>
<dbReference type="Proteomes" id="UP000886998">
    <property type="component" value="Unassembled WGS sequence"/>
</dbReference>
<proteinExistence type="predicted"/>
<gene>
    <name evidence="1" type="ORF">TNIN_51371</name>
</gene>
<reference evidence="1" key="1">
    <citation type="submission" date="2020-08" db="EMBL/GenBank/DDBJ databases">
        <title>Multicomponent nature underlies the extraordinary mechanical properties of spider dragline silk.</title>
        <authorList>
            <person name="Kono N."/>
            <person name="Nakamura H."/>
            <person name="Mori M."/>
            <person name="Yoshida Y."/>
            <person name="Ohtoshi R."/>
            <person name="Malay A.D."/>
            <person name="Moran D.A.P."/>
            <person name="Tomita M."/>
            <person name="Numata K."/>
            <person name="Arakawa K."/>
        </authorList>
    </citation>
    <scope>NUCLEOTIDE SEQUENCE</scope>
</reference>
<evidence type="ECO:0000313" key="1">
    <source>
        <dbReference type="EMBL" id="GFY51906.1"/>
    </source>
</evidence>
<keyword evidence="2" id="KW-1185">Reference proteome</keyword>